<feature type="compositionally biased region" description="Polar residues" evidence="1">
    <location>
        <begin position="275"/>
        <end position="309"/>
    </location>
</feature>
<organism evidence="2 3">
    <name type="scientific">Colletotrichum nymphaeae SA-01</name>
    <dbReference type="NCBI Taxonomy" id="1460502"/>
    <lineage>
        <taxon>Eukaryota</taxon>
        <taxon>Fungi</taxon>
        <taxon>Dikarya</taxon>
        <taxon>Ascomycota</taxon>
        <taxon>Pezizomycotina</taxon>
        <taxon>Sordariomycetes</taxon>
        <taxon>Hypocreomycetidae</taxon>
        <taxon>Glomerellales</taxon>
        <taxon>Glomerellaceae</taxon>
        <taxon>Colletotrichum</taxon>
        <taxon>Colletotrichum acutatum species complex</taxon>
    </lineage>
</organism>
<name>A0A135T3R1_9PEZI</name>
<evidence type="ECO:0000256" key="1">
    <source>
        <dbReference type="SAM" id="MobiDB-lite"/>
    </source>
</evidence>
<reference evidence="2 3" key="1">
    <citation type="submission" date="2014-02" db="EMBL/GenBank/DDBJ databases">
        <title>The genome sequence of Colletotrichum nymphaeae SA-01.</title>
        <authorList>
            <person name="Baroncelli R."/>
            <person name="Thon M.R."/>
        </authorList>
    </citation>
    <scope>NUCLEOTIDE SEQUENCE [LARGE SCALE GENOMIC DNA]</scope>
    <source>
        <strain evidence="2 3">SA-01</strain>
    </source>
</reference>
<feature type="region of interest" description="Disordered" evidence="1">
    <location>
        <begin position="275"/>
        <end position="310"/>
    </location>
</feature>
<proteinExistence type="predicted"/>
<comment type="caution">
    <text evidence="2">The sequence shown here is derived from an EMBL/GenBank/DDBJ whole genome shotgun (WGS) entry which is preliminary data.</text>
</comment>
<dbReference type="AlphaFoldDB" id="A0A135T3R1"/>
<evidence type="ECO:0000313" key="2">
    <source>
        <dbReference type="EMBL" id="KXH42799.1"/>
    </source>
</evidence>
<evidence type="ECO:0000313" key="3">
    <source>
        <dbReference type="Proteomes" id="UP000070054"/>
    </source>
</evidence>
<gene>
    <name evidence="2" type="ORF">CNYM01_12992</name>
</gene>
<feature type="region of interest" description="Disordered" evidence="1">
    <location>
        <begin position="213"/>
        <end position="232"/>
    </location>
</feature>
<dbReference type="EMBL" id="JEMN01001244">
    <property type="protein sequence ID" value="KXH42799.1"/>
    <property type="molecule type" value="Genomic_DNA"/>
</dbReference>
<sequence>MGVHFAAGLSTPSLSPRFLSPPTLSLEVPVTGFLPQRYWPHPMEQGTTARYQARLGYLSPGSSGTYPHSVHHPTTGLLPPLPPPLPPFPHSTSPSLASIHTHAAIIPLSTLHPHPRPHFSLSPHLHPIHPIPSILTPRDSSCPTLFLLLSPPRNLLLFSNLRIRRITTKFPVLDSARYFHPKSSTTQDSGSHPSSPLPLHDIVEFDCRLSTTKPPAPHTGPTTFKVHDTEQEHNKSSRLDRVCCSTLGTPPSYTVLFEFAHLFTVPFLKVSYSPNSANPQSIQSHPGESGTQASSKYSTPEMRSNSTSGIDRRHASVWSRDVLPMCYD</sequence>
<dbReference type="Proteomes" id="UP000070054">
    <property type="component" value="Unassembled WGS sequence"/>
</dbReference>
<protein>
    <submittedName>
        <fullName evidence="2">Uncharacterized protein</fullName>
    </submittedName>
</protein>
<accession>A0A135T3R1</accession>
<keyword evidence="3" id="KW-1185">Reference proteome</keyword>